<keyword evidence="3" id="KW-0804">Transcription</keyword>
<dbReference type="Proteomes" id="UP000297540">
    <property type="component" value="Unassembled WGS sequence"/>
</dbReference>
<dbReference type="InterPro" id="IPR000524">
    <property type="entry name" value="Tscrpt_reg_HTH_GntR"/>
</dbReference>
<dbReference type="AlphaFoldDB" id="A0A4Y8SEE9"/>
<dbReference type="InterPro" id="IPR046335">
    <property type="entry name" value="LacI/GalR-like_sensor"/>
</dbReference>
<dbReference type="EMBL" id="SOZE01000013">
    <property type="protein sequence ID" value="TFF36937.1"/>
    <property type="molecule type" value="Genomic_DNA"/>
</dbReference>
<protein>
    <submittedName>
        <fullName evidence="5">GntR family transcriptional regulator</fullName>
    </submittedName>
</protein>
<feature type="domain" description="HTH gntR-type" evidence="4">
    <location>
        <begin position="16"/>
        <end position="84"/>
    </location>
</feature>
<dbReference type="Gene3D" id="3.40.50.2300">
    <property type="match status" value="2"/>
</dbReference>
<dbReference type="SUPFAM" id="SSF46785">
    <property type="entry name" value="Winged helix' DNA-binding domain"/>
    <property type="match status" value="1"/>
</dbReference>
<dbReference type="InterPro" id="IPR036388">
    <property type="entry name" value="WH-like_DNA-bd_sf"/>
</dbReference>
<proteinExistence type="predicted"/>
<evidence type="ECO:0000256" key="2">
    <source>
        <dbReference type="ARBA" id="ARBA00023125"/>
    </source>
</evidence>
<keyword evidence="2" id="KW-0238">DNA-binding</keyword>
<comment type="caution">
    <text evidence="5">The sequence shown here is derived from an EMBL/GenBank/DDBJ whole genome shotgun (WGS) entry which is preliminary data.</text>
</comment>
<evidence type="ECO:0000256" key="3">
    <source>
        <dbReference type="ARBA" id="ARBA00023163"/>
    </source>
</evidence>
<dbReference type="OrthoDB" id="742238at2"/>
<evidence type="ECO:0000259" key="4">
    <source>
        <dbReference type="PROSITE" id="PS50949"/>
    </source>
</evidence>
<evidence type="ECO:0000313" key="5">
    <source>
        <dbReference type="EMBL" id="TFF36937.1"/>
    </source>
</evidence>
<keyword evidence="1" id="KW-0805">Transcription regulation</keyword>
<keyword evidence="6" id="KW-1185">Reference proteome</keyword>
<dbReference type="Pfam" id="PF13377">
    <property type="entry name" value="Peripla_BP_3"/>
    <property type="match status" value="1"/>
</dbReference>
<gene>
    <name evidence="5" type="ORF">E2R66_14345</name>
</gene>
<dbReference type="PANTHER" id="PTHR38445">
    <property type="entry name" value="HTH-TYPE TRANSCRIPTIONAL REPRESSOR YTRA"/>
    <property type="match status" value="1"/>
</dbReference>
<dbReference type="GO" id="GO:0003677">
    <property type="term" value="F:DNA binding"/>
    <property type="evidence" value="ECO:0007669"/>
    <property type="project" value="UniProtKB-KW"/>
</dbReference>
<dbReference type="Pfam" id="PF00392">
    <property type="entry name" value="GntR"/>
    <property type="match status" value="1"/>
</dbReference>
<dbReference type="SMART" id="SM00345">
    <property type="entry name" value="HTH_GNTR"/>
    <property type="match status" value="1"/>
</dbReference>
<sequence length="341" mass="38537">MKNFLKIVAIDEYSITPKYAQLVNSILRGIELGSIELGDILPSINDFSTALECSRNTVERAYKELKKMKVVESVAGKGYFITGHQFKQPLKVMLLFNKLSSHKKIMYDAFADTLGGHAAIDFYIYNNDFNFFKKLIADKINSYDKFVIIPHFIESAGRANEVINTIPKEKLILMDKLEPGVTGEFGAVYEDFARDIYQALHLLLDKLAKYHTLKIIFPEHSYFSKDILSGFLGFCREYAFDYQVIPSLEGEVIKKGTAYINLTEADLVELIEQLILSKFTVGTDVGVISYNETPIKRVILNGITTISTDFKLMGEKAAELVLNNSTGHIVIPFRVINRNSL</sequence>
<dbReference type="InterPro" id="IPR028082">
    <property type="entry name" value="Peripla_BP_I"/>
</dbReference>
<dbReference type="InterPro" id="IPR036390">
    <property type="entry name" value="WH_DNA-bd_sf"/>
</dbReference>
<name>A0A4Y8SEE9_9SPHI</name>
<dbReference type="PANTHER" id="PTHR38445:SF10">
    <property type="entry name" value="GNTR-FAMILY TRANSCRIPTIONAL REGULATOR"/>
    <property type="match status" value="1"/>
</dbReference>
<dbReference type="CDD" id="cd07377">
    <property type="entry name" value="WHTH_GntR"/>
    <property type="match status" value="1"/>
</dbReference>
<organism evidence="5 6">
    <name type="scientific">Mucilaginibacter psychrotolerans</name>
    <dbReference type="NCBI Taxonomy" id="1524096"/>
    <lineage>
        <taxon>Bacteria</taxon>
        <taxon>Pseudomonadati</taxon>
        <taxon>Bacteroidota</taxon>
        <taxon>Sphingobacteriia</taxon>
        <taxon>Sphingobacteriales</taxon>
        <taxon>Sphingobacteriaceae</taxon>
        <taxon>Mucilaginibacter</taxon>
    </lineage>
</organism>
<evidence type="ECO:0000313" key="6">
    <source>
        <dbReference type="Proteomes" id="UP000297540"/>
    </source>
</evidence>
<dbReference type="GO" id="GO:0003700">
    <property type="term" value="F:DNA-binding transcription factor activity"/>
    <property type="evidence" value="ECO:0007669"/>
    <property type="project" value="InterPro"/>
</dbReference>
<dbReference type="RefSeq" id="WP_133231875.1">
    <property type="nucleotide sequence ID" value="NZ_SOZE01000013.1"/>
</dbReference>
<accession>A0A4Y8SEE9</accession>
<evidence type="ECO:0000256" key="1">
    <source>
        <dbReference type="ARBA" id="ARBA00023015"/>
    </source>
</evidence>
<dbReference type="SUPFAM" id="SSF53822">
    <property type="entry name" value="Periplasmic binding protein-like I"/>
    <property type="match status" value="1"/>
</dbReference>
<reference evidence="5 6" key="1">
    <citation type="journal article" date="2017" name="Int. J. Syst. Evol. Microbiol.">
        <title>Mucilaginibacterpsychrotolerans sp. nov., isolated from peatlands.</title>
        <authorList>
            <person name="Deng Y."/>
            <person name="Shen L."/>
            <person name="Xu B."/>
            <person name="Liu Y."/>
            <person name="Gu Z."/>
            <person name="Liu H."/>
            <person name="Zhou Y."/>
        </authorList>
    </citation>
    <scope>NUCLEOTIDE SEQUENCE [LARGE SCALE GENOMIC DNA]</scope>
    <source>
        <strain evidence="5 6">NH7-4</strain>
    </source>
</reference>
<dbReference type="PROSITE" id="PS50949">
    <property type="entry name" value="HTH_GNTR"/>
    <property type="match status" value="1"/>
</dbReference>
<dbReference type="Gene3D" id="1.10.10.10">
    <property type="entry name" value="Winged helix-like DNA-binding domain superfamily/Winged helix DNA-binding domain"/>
    <property type="match status" value="1"/>
</dbReference>